<reference evidence="2" key="1">
    <citation type="journal article" date="2013" name="BMC Genomics">
        <title>Unscrambling butterfly oogenesis.</title>
        <authorList>
            <person name="Carter J.M."/>
            <person name="Baker S.C."/>
            <person name="Pink R."/>
            <person name="Carter D.R."/>
            <person name="Collins A."/>
            <person name="Tomlin J."/>
            <person name="Gibbs M."/>
            <person name="Breuker C.J."/>
        </authorList>
    </citation>
    <scope>NUCLEOTIDE SEQUENCE</scope>
    <source>
        <tissue evidence="2">Ovary</tissue>
    </source>
</reference>
<feature type="transmembrane region" description="Helical" evidence="1">
    <location>
        <begin position="55"/>
        <end position="76"/>
    </location>
</feature>
<reference evidence="2" key="2">
    <citation type="submission" date="2013-05" db="EMBL/GenBank/DDBJ databases">
        <authorList>
            <person name="Carter J.-M."/>
            <person name="Baker S.C."/>
            <person name="Pink R."/>
            <person name="Carter D.R.F."/>
            <person name="Collins A."/>
            <person name="Tomlin J."/>
            <person name="Gibbs M."/>
            <person name="Breuker C.J."/>
        </authorList>
    </citation>
    <scope>NUCLEOTIDE SEQUENCE</scope>
    <source>
        <tissue evidence="2">Ovary</tissue>
    </source>
</reference>
<protein>
    <submittedName>
        <fullName evidence="2">Uncharacterized protein</fullName>
    </submittedName>
</protein>
<dbReference type="EMBL" id="GAIX01001514">
    <property type="protein sequence ID" value="JAA91046.1"/>
    <property type="molecule type" value="Transcribed_RNA"/>
</dbReference>
<organism evidence="2">
    <name type="scientific">Pararge aegeria</name>
    <name type="common">speckled wood butterfly</name>
    <dbReference type="NCBI Taxonomy" id="116150"/>
    <lineage>
        <taxon>Eukaryota</taxon>
        <taxon>Metazoa</taxon>
        <taxon>Ecdysozoa</taxon>
        <taxon>Arthropoda</taxon>
        <taxon>Hexapoda</taxon>
        <taxon>Insecta</taxon>
        <taxon>Pterygota</taxon>
        <taxon>Neoptera</taxon>
        <taxon>Endopterygota</taxon>
        <taxon>Lepidoptera</taxon>
        <taxon>Glossata</taxon>
        <taxon>Ditrysia</taxon>
        <taxon>Papilionoidea</taxon>
        <taxon>Nymphalidae</taxon>
        <taxon>Satyrinae</taxon>
        <taxon>Satyrini</taxon>
        <taxon>Parargina</taxon>
        <taxon>Pararge</taxon>
    </lineage>
</organism>
<accession>S4PEM2</accession>
<keyword evidence="1" id="KW-1133">Transmembrane helix</keyword>
<dbReference type="AlphaFoldDB" id="S4PEM2"/>
<evidence type="ECO:0000256" key="1">
    <source>
        <dbReference type="SAM" id="Phobius"/>
    </source>
</evidence>
<proteinExistence type="predicted"/>
<keyword evidence="1" id="KW-0812">Transmembrane</keyword>
<feature type="non-terminal residue" evidence="2">
    <location>
        <position position="1"/>
    </location>
</feature>
<feature type="transmembrane region" description="Helical" evidence="1">
    <location>
        <begin position="88"/>
        <end position="104"/>
    </location>
</feature>
<keyword evidence="1" id="KW-0472">Membrane</keyword>
<sequence length="106" mass="12092">NYSVASRKATDFFGLCYVSKNRDNIRYIVPIHGINGNKFKEFNANDTHFIHDSDAFLAIFTLPTFSTNLPVFLIQFKLGKSFELSRSLCIVIFIGVSLICYLIMDN</sequence>
<name>S4PEM2_9NEOP</name>
<evidence type="ECO:0000313" key="2">
    <source>
        <dbReference type="EMBL" id="JAA91046.1"/>
    </source>
</evidence>